<sequence length="172" mass="19262">MELKFILNDKQTKPKEKTETLSNLLLENLLGTDELVLFATKAKDPVKVTCIEALEYATKSRPGIATLNSLNFVAETLQEKAPRIKWESAKVIGNIAHLFPEKLDKAIGNLLANTEHSGTVVRWSAAYALGEILKLNLKEHTELLPTLEAIAEREEKNSIKKIYQAAIKKVKR</sequence>
<keyword evidence="2" id="KW-1185">Reference proteome</keyword>
<evidence type="ECO:0000313" key="1">
    <source>
        <dbReference type="EMBL" id="KAA9331711.1"/>
    </source>
</evidence>
<evidence type="ECO:0008006" key="3">
    <source>
        <dbReference type="Google" id="ProtNLM"/>
    </source>
</evidence>
<dbReference type="Proteomes" id="UP000326570">
    <property type="component" value="Unassembled WGS sequence"/>
</dbReference>
<dbReference type="InterPro" id="IPR011989">
    <property type="entry name" value="ARM-like"/>
</dbReference>
<dbReference type="EMBL" id="VTWT01000007">
    <property type="protein sequence ID" value="KAA9331711.1"/>
    <property type="molecule type" value="Genomic_DNA"/>
</dbReference>
<gene>
    <name evidence="1" type="ORF">F0P94_12930</name>
</gene>
<dbReference type="SUPFAM" id="SSF48371">
    <property type="entry name" value="ARM repeat"/>
    <property type="match status" value="1"/>
</dbReference>
<reference evidence="1 2" key="1">
    <citation type="submission" date="2019-09" db="EMBL/GenBank/DDBJ databases">
        <title>Genome sequence of Adhaeribacter sp. M2.</title>
        <authorList>
            <person name="Srinivasan S."/>
        </authorList>
    </citation>
    <scope>NUCLEOTIDE SEQUENCE [LARGE SCALE GENOMIC DNA]</scope>
    <source>
        <strain evidence="1 2">M2</strain>
    </source>
</reference>
<name>A0A5N1IP10_9BACT</name>
<dbReference type="AlphaFoldDB" id="A0A5N1IP10"/>
<dbReference type="RefSeq" id="WP_150904321.1">
    <property type="nucleotide sequence ID" value="NZ_VTWT01000007.1"/>
</dbReference>
<accession>A0A5N1IP10</accession>
<comment type="caution">
    <text evidence="1">The sequence shown here is derived from an EMBL/GenBank/DDBJ whole genome shotgun (WGS) entry which is preliminary data.</text>
</comment>
<proteinExistence type="predicted"/>
<dbReference type="InterPro" id="IPR016024">
    <property type="entry name" value="ARM-type_fold"/>
</dbReference>
<organism evidence="1 2">
    <name type="scientific">Adhaeribacter soli</name>
    <dbReference type="NCBI Taxonomy" id="2607655"/>
    <lineage>
        <taxon>Bacteria</taxon>
        <taxon>Pseudomonadati</taxon>
        <taxon>Bacteroidota</taxon>
        <taxon>Cytophagia</taxon>
        <taxon>Cytophagales</taxon>
        <taxon>Hymenobacteraceae</taxon>
        <taxon>Adhaeribacter</taxon>
    </lineage>
</organism>
<dbReference type="Gene3D" id="1.25.10.10">
    <property type="entry name" value="Leucine-rich Repeat Variant"/>
    <property type="match status" value="1"/>
</dbReference>
<evidence type="ECO:0000313" key="2">
    <source>
        <dbReference type="Proteomes" id="UP000326570"/>
    </source>
</evidence>
<protein>
    <recommendedName>
        <fullName evidence="3">HEAT repeat domain-containing protein</fullName>
    </recommendedName>
</protein>